<dbReference type="EMBL" id="JABBGK010000004">
    <property type="protein sequence ID" value="NML76113.1"/>
    <property type="molecule type" value="Genomic_DNA"/>
</dbReference>
<dbReference type="InterPro" id="IPR058548">
    <property type="entry name" value="MlaB-like_STAS"/>
</dbReference>
<name>A0A7Y0AZ10_9HYPH</name>
<comment type="caution">
    <text evidence="2">The sequence shown here is derived from an EMBL/GenBank/DDBJ whole genome shotgun (WGS) entry which is preliminary data.</text>
</comment>
<sequence length="109" mass="11821">MSGNNQNCIVVKLEKTTNIRNISSFFSDVISAFSSGRSVEIDVADAVEVDLSFVQLVESARLHAGANGRSLSMSRPASGALLDVLERGGFIETAFEEDALFWLHKETAQ</sequence>
<evidence type="ECO:0000313" key="2">
    <source>
        <dbReference type="EMBL" id="NML76113.1"/>
    </source>
</evidence>
<gene>
    <name evidence="2" type="ORF">HHL25_18420</name>
</gene>
<feature type="domain" description="MlaB-like STAS" evidence="1">
    <location>
        <begin position="19"/>
        <end position="89"/>
    </location>
</feature>
<dbReference type="RefSeq" id="WP_169594385.1">
    <property type="nucleotide sequence ID" value="NZ_JABBGK010000004.1"/>
</dbReference>
<proteinExistence type="predicted"/>
<dbReference type="AlphaFoldDB" id="A0A7Y0AZ10"/>
<accession>A0A7Y0AZ10</accession>
<organism evidence="2 3">
    <name type="scientific">Rhizobium terricola</name>
    <dbReference type="NCBI Taxonomy" id="2728849"/>
    <lineage>
        <taxon>Bacteria</taxon>
        <taxon>Pseudomonadati</taxon>
        <taxon>Pseudomonadota</taxon>
        <taxon>Alphaproteobacteria</taxon>
        <taxon>Hyphomicrobiales</taxon>
        <taxon>Rhizobiaceae</taxon>
        <taxon>Rhizobium/Agrobacterium group</taxon>
        <taxon>Rhizobium</taxon>
    </lineage>
</organism>
<protein>
    <submittedName>
        <fullName evidence="2">STAS domain-containing protein</fullName>
    </submittedName>
</protein>
<keyword evidence="3" id="KW-1185">Reference proteome</keyword>
<evidence type="ECO:0000259" key="1">
    <source>
        <dbReference type="Pfam" id="PF13466"/>
    </source>
</evidence>
<reference evidence="2 3" key="1">
    <citation type="submission" date="2020-04" db="EMBL/GenBank/DDBJ databases">
        <title>Rhizobium sp. S-51 isolated from soil.</title>
        <authorList>
            <person name="Dahal R.H."/>
        </authorList>
    </citation>
    <scope>NUCLEOTIDE SEQUENCE [LARGE SCALE GENOMIC DNA]</scope>
    <source>
        <strain evidence="2 3">S-51</strain>
    </source>
</reference>
<dbReference type="Pfam" id="PF13466">
    <property type="entry name" value="STAS_2"/>
    <property type="match status" value="1"/>
</dbReference>
<evidence type="ECO:0000313" key="3">
    <source>
        <dbReference type="Proteomes" id="UP000541470"/>
    </source>
</evidence>
<dbReference type="Proteomes" id="UP000541470">
    <property type="component" value="Unassembled WGS sequence"/>
</dbReference>